<feature type="region of interest" description="Disordered" evidence="1">
    <location>
        <begin position="14"/>
        <end position="116"/>
    </location>
</feature>
<evidence type="ECO:0000313" key="3">
    <source>
        <dbReference type="Proteomes" id="UP000259570"/>
    </source>
</evidence>
<name>A0A3E1KP24_9XANT</name>
<accession>A0A3E1KP24</accession>
<dbReference type="AlphaFoldDB" id="A0A3E1KP24"/>
<proteinExistence type="predicted"/>
<evidence type="ECO:0000313" key="2">
    <source>
        <dbReference type="EMBL" id="RFF41014.1"/>
    </source>
</evidence>
<feature type="compositionally biased region" description="Basic and acidic residues" evidence="1">
    <location>
        <begin position="50"/>
        <end position="65"/>
    </location>
</feature>
<reference evidence="2 3" key="1">
    <citation type="submission" date="2018-08" db="EMBL/GenBank/DDBJ databases">
        <title>Genome sequencing of X. nasturtii WHRI 8984.</title>
        <authorList>
            <person name="Studholme D.J."/>
            <person name="Mchugh J."/>
            <person name="Vicente J."/>
        </authorList>
    </citation>
    <scope>NUCLEOTIDE SEQUENCE [LARGE SCALE GENOMIC DNA]</scope>
    <source>
        <strain evidence="2 3">WHRI 8984</strain>
    </source>
</reference>
<evidence type="ECO:0000256" key="1">
    <source>
        <dbReference type="SAM" id="MobiDB-lite"/>
    </source>
</evidence>
<dbReference type="EMBL" id="QUZM01000007">
    <property type="protein sequence ID" value="RFF41014.1"/>
    <property type="molecule type" value="Genomic_DNA"/>
</dbReference>
<dbReference type="Proteomes" id="UP000259570">
    <property type="component" value="Unassembled WGS sequence"/>
</dbReference>
<sequence length="116" mass="12692">MLFYLSDVATWAGQLPGSPRKRPVEQGFPARTGRKQESMAVQAFSHNQLGRKDAPKPLSPRERGWGEGPVAKPAQNFEGSWLRPYPHPPFGHLLPRGEGTPVPVGSAGLNDARLRS</sequence>
<organism evidence="2 3">
    <name type="scientific">Xanthomonas nasturtii</name>
    <dbReference type="NCBI Taxonomy" id="1843581"/>
    <lineage>
        <taxon>Bacteria</taxon>
        <taxon>Pseudomonadati</taxon>
        <taxon>Pseudomonadota</taxon>
        <taxon>Gammaproteobacteria</taxon>
        <taxon>Lysobacterales</taxon>
        <taxon>Lysobacteraceae</taxon>
        <taxon>Xanthomonas</taxon>
    </lineage>
</organism>
<protein>
    <submittedName>
        <fullName evidence="2">Uncharacterized protein</fullName>
    </submittedName>
</protein>
<gene>
    <name evidence="2" type="ORF">DZD52_05290</name>
</gene>
<dbReference type="OrthoDB" id="9994875at2"/>
<comment type="caution">
    <text evidence="2">The sequence shown here is derived from an EMBL/GenBank/DDBJ whole genome shotgun (WGS) entry which is preliminary data.</text>
</comment>